<gene>
    <name evidence="11" type="ORF">F4W18_05725</name>
</gene>
<evidence type="ECO:0000259" key="10">
    <source>
        <dbReference type="PROSITE" id="PS50929"/>
    </source>
</evidence>
<dbReference type="GO" id="GO:0030256">
    <property type="term" value="C:type I protein secretion system complex"/>
    <property type="evidence" value="ECO:0007669"/>
    <property type="project" value="InterPro"/>
</dbReference>
<dbReference type="GO" id="GO:0005886">
    <property type="term" value="C:plasma membrane"/>
    <property type="evidence" value="ECO:0007669"/>
    <property type="project" value="UniProtKB-SubCell"/>
</dbReference>
<keyword evidence="6 8" id="KW-0472">Membrane</keyword>
<feature type="domain" description="ABC transmembrane type-1" evidence="10">
    <location>
        <begin position="17"/>
        <end position="293"/>
    </location>
</feature>
<dbReference type="SMART" id="SM00382">
    <property type="entry name" value="AAA"/>
    <property type="match status" value="1"/>
</dbReference>
<dbReference type="Pfam" id="PF00664">
    <property type="entry name" value="ABC_membrane"/>
    <property type="match status" value="1"/>
</dbReference>
<dbReference type="GO" id="GO:0034040">
    <property type="term" value="F:ATPase-coupled lipid transmembrane transporter activity"/>
    <property type="evidence" value="ECO:0007669"/>
    <property type="project" value="TreeGrafter"/>
</dbReference>
<feature type="domain" description="ABC transporter" evidence="9">
    <location>
        <begin position="323"/>
        <end position="558"/>
    </location>
</feature>
<dbReference type="InterPro" id="IPR039421">
    <property type="entry name" value="Type_1_exporter"/>
</dbReference>
<dbReference type="SUPFAM" id="SSF90123">
    <property type="entry name" value="ABC transporter transmembrane region"/>
    <property type="match status" value="1"/>
</dbReference>
<dbReference type="GO" id="GO:0016887">
    <property type="term" value="F:ATP hydrolysis activity"/>
    <property type="evidence" value="ECO:0007669"/>
    <property type="project" value="InterPro"/>
</dbReference>
<protein>
    <submittedName>
        <fullName evidence="11">Type I secretion system permease/ATPase</fullName>
    </submittedName>
</protein>
<reference evidence="11 12" key="1">
    <citation type="submission" date="2019-09" db="EMBL/GenBank/DDBJ databases">
        <title>Draft genome sequence of various Type strains from the CCUG.</title>
        <authorList>
            <person name="Pineiro-Iglesias B."/>
            <person name="Tunovic T."/>
            <person name="Unosson C."/>
            <person name="Inganas E."/>
            <person name="Ohlen M."/>
            <person name="Cardew S."/>
            <person name="Jensie-Markopoulos S."/>
            <person name="Salva-Serra F."/>
            <person name="Jaen-Luchoro D."/>
            <person name="Karlsson R."/>
            <person name="Svensson-Stadler L."/>
            <person name="Chun J."/>
            <person name="Moore E."/>
        </authorList>
    </citation>
    <scope>NUCLEOTIDE SEQUENCE [LARGE SCALE GENOMIC DNA]</scope>
    <source>
        <strain evidence="11 12">CCUG 56969T</strain>
    </source>
</reference>
<feature type="transmembrane region" description="Helical" evidence="8">
    <location>
        <begin position="16"/>
        <end position="41"/>
    </location>
</feature>
<comment type="subcellular location">
    <subcellularLocation>
        <location evidence="1">Cell membrane</location>
        <topology evidence="1">Multi-pass membrane protein</topology>
    </subcellularLocation>
</comment>
<dbReference type="GO" id="GO:0140359">
    <property type="term" value="F:ABC-type transporter activity"/>
    <property type="evidence" value="ECO:0007669"/>
    <property type="project" value="InterPro"/>
</dbReference>
<keyword evidence="3" id="KW-0547">Nucleotide-binding</keyword>
<evidence type="ECO:0000259" key="9">
    <source>
        <dbReference type="PROSITE" id="PS50893"/>
    </source>
</evidence>
<evidence type="ECO:0000313" key="11">
    <source>
        <dbReference type="EMBL" id="KAA8679723.1"/>
    </source>
</evidence>
<dbReference type="SUPFAM" id="SSF52540">
    <property type="entry name" value="P-loop containing nucleoside triphosphate hydrolases"/>
    <property type="match status" value="1"/>
</dbReference>
<sequence length="585" mass="63701">MEEMTRSPFRTVKREALAAVGFSMGINLLVLAVPIYSLQLFDRVMSSASLETLLALLGITLFLVTSQSALEYIRTLLMQRSALKLDTQLSGQLLDLSISTSSQSNSIDKQPLHDLTTLRNFLASPSTSSILDLPFTPFFLILLFFLHPYIGFVALTGVIIFSLLTFAMMLGGRKVSGMAQEETGKVAMELNDFLRNAPTLKAMGMSQNIGKVWEEKNNHVLSLQWLVNARVGLLLAVSRYFRTLLQVVILTLGVYLALQQQVGLGAVIASSILIGRVVSPFESAVSGWKSWYSAFQSWRRLKQCVSLSKTKAKTLLPQPKGEVQFNNVSLKFPGAKAPTLQGISFKLGAGQALAVMGNSGSGKSTLASLLMGIHKASVGDIKIDGATVEKWDQNQFGQYIGYLPQHVGLLAGTVKQNISRFAVCNDEDVVSSAKLACIHELIMALPEGYDTYIGEGGILLSGGQKQRIGLARAIYSNPRVLVLDEPNSNLDPEGETALAIVLQHCKEHKITVVMISHRPGFLRQMDWVISLKEGRVEKAGTCEQFLGLNVNSQDKAASLNNANSQPKTHSQTSKVSPKSQNSVQG</sequence>
<keyword evidence="12" id="KW-1185">Reference proteome</keyword>
<dbReference type="AlphaFoldDB" id="A0A5M9P3L6"/>
<feature type="transmembrane region" description="Helical" evidence="8">
    <location>
        <begin position="53"/>
        <end position="73"/>
    </location>
</feature>
<dbReference type="Pfam" id="PF00005">
    <property type="entry name" value="ABC_tran"/>
    <property type="match status" value="1"/>
</dbReference>
<dbReference type="InterPro" id="IPR011527">
    <property type="entry name" value="ABC1_TM_dom"/>
</dbReference>
<dbReference type="NCBIfam" id="TIGR01842">
    <property type="entry name" value="type_I_sec_PrtD"/>
    <property type="match status" value="1"/>
</dbReference>
<dbReference type="InterPro" id="IPR003593">
    <property type="entry name" value="AAA+_ATPase"/>
</dbReference>
<organism evidence="11 12">
    <name type="scientific">Vibrio gigantis</name>
    <dbReference type="NCBI Taxonomy" id="296199"/>
    <lineage>
        <taxon>Bacteria</taxon>
        <taxon>Pseudomonadati</taxon>
        <taxon>Pseudomonadota</taxon>
        <taxon>Gammaproteobacteria</taxon>
        <taxon>Vibrionales</taxon>
        <taxon>Vibrionaceae</taxon>
        <taxon>Vibrio</taxon>
    </lineage>
</organism>
<dbReference type="InterPro" id="IPR017871">
    <property type="entry name" value="ABC_transporter-like_CS"/>
</dbReference>
<dbReference type="PANTHER" id="PTHR24221:SF248">
    <property type="entry name" value="ABC TRANSPORTER TRANSMEMBRANE REGION"/>
    <property type="match status" value="1"/>
</dbReference>
<keyword evidence="2 8" id="KW-0812">Transmembrane</keyword>
<evidence type="ECO:0000256" key="1">
    <source>
        <dbReference type="ARBA" id="ARBA00004651"/>
    </source>
</evidence>
<dbReference type="EMBL" id="VXJS01000002">
    <property type="protein sequence ID" value="KAA8679723.1"/>
    <property type="molecule type" value="Genomic_DNA"/>
</dbReference>
<feature type="region of interest" description="Disordered" evidence="7">
    <location>
        <begin position="556"/>
        <end position="585"/>
    </location>
</feature>
<dbReference type="PROSITE" id="PS00211">
    <property type="entry name" value="ABC_TRANSPORTER_1"/>
    <property type="match status" value="1"/>
</dbReference>
<comment type="caution">
    <text evidence="11">The sequence shown here is derived from an EMBL/GenBank/DDBJ whole genome shotgun (WGS) entry which is preliminary data.</text>
</comment>
<keyword evidence="5 8" id="KW-1133">Transmembrane helix</keyword>
<dbReference type="PROSITE" id="PS50893">
    <property type="entry name" value="ABC_TRANSPORTER_2"/>
    <property type="match status" value="1"/>
</dbReference>
<dbReference type="RefSeq" id="WP_086713977.1">
    <property type="nucleotide sequence ID" value="NZ_MVJE01000018.1"/>
</dbReference>
<proteinExistence type="predicted"/>
<evidence type="ECO:0000256" key="3">
    <source>
        <dbReference type="ARBA" id="ARBA00022741"/>
    </source>
</evidence>
<accession>A0A5M9P3L6</accession>
<dbReference type="InterPro" id="IPR010128">
    <property type="entry name" value="ATPase_T1SS_PrtD-like"/>
</dbReference>
<evidence type="ECO:0000256" key="5">
    <source>
        <dbReference type="ARBA" id="ARBA00022989"/>
    </source>
</evidence>
<evidence type="ECO:0000256" key="6">
    <source>
        <dbReference type="ARBA" id="ARBA00023136"/>
    </source>
</evidence>
<evidence type="ECO:0000313" key="12">
    <source>
        <dbReference type="Proteomes" id="UP000322521"/>
    </source>
</evidence>
<dbReference type="Gene3D" id="3.40.50.300">
    <property type="entry name" value="P-loop containing nucleotide triphosphate hydrolases"/>
    <property type="match status" value="1"/>
</dbReference>
<dbReference type="InterPro" id="IPR036640">
    <property type="entry name" value="ABC1_TM_sf"/>
</dbReference>
<dbReference type="Proteomes" id="UP000322521">
    <property type="component" value="Unassembled WGS sequence"/>
</dbReference>
<evidence type="ECO:0000256" key="8">
    <source>
        <dbReference type="SAM" id="Phobius"/>
    </source>
</evidence>
<name>A0A5M9P3L6_9VIBR</name>
<dbReference type="InterPro" id="IPR003439">
    <property type="entry name" value="ABC_transporter-like_ATP-bd"/>
</dbReference>
<dbReference type="GO" id="GO:0005524">
    <property type="term" value="F:ATP binding"/>
    <property type="evidence" value="ECO:0007669"/>
    <property type="project" value="UniProtKB-KW"/>
</dbReference>
<keyword evidence="4" id="KW-0067">ATP-binding</keyword>
<evidence type="ECO:0000256" key="4">
    <source>
        <dbReference type="ARBA" id="ARBA00022840"/>
    </source>
</evidence>
<dbReference type="GO" id="GO:0030253">
    <property type="term" value="P:protein secretion by the type I secretion system"/>
    <property type="evidence" value="ECO:0007669"/>
    <property type="project" value="InterPro"/>
</dbReference>
<evidence type="ECO:0000256" key="2">
    <source>
        <dbReference type="ARBA" id="ARBA00022692"/>
    </source>
</evidence>
<evidence type="ECO:0000256" key="7">
    <source>
        <dbReference type="SAM" id="MobiDB-lite"/>
    </source>
</evidence>
<dbReference type="PANTHER" id="PTHR24221">
    <property type="entry name" value="ATP-BINDING CASSETTE SUB-FAMILY B"/>
    <property type="match status" value="1"/>
</dbReference>
<dbReference type="InterPro" id="IPR027417">
    <property type="entry name" value="P-loop_NTPase"/>
</dbReference>
<dbReference type="PROSITE" id="PS50929">
    <property type="entry name" value="ABC_TM1F"/>
    <property type="match status" value="1"/>
</dbReference>
<dbReference type="OrthoDB" id="9806127at2"/>
<dbReference type="Gene3D" id="1.20.1560.10">
    <property type="entry name" value="ABC transporter type 1, transmembrane domain"/>
    <property type="match status" value="1"/>
</dbReference>